<evidence type="ECO:0000313" key="2">
    <source>
        <dbReference type="Proteomes" id="UP000016930"/>
    </source>
</evidence>
<evidence type="ECO:0008006" key="3">
    <source>
        <dbReference type="Google" id="ProtNLM"/>
    </source>
</evidence>
<proteinExistence type="predicted"/>
<organism evidence="1 2">
    <name type="scientific">Ceriporiopsis subvermispora (strain B)</name>
    <name type="common">White-rot fungus</name>
    <name type="synonym">Gelatoporia subvermispora</name>
    <dbReference type="NCBI Taxonomy" id="914234"/>
    <lineage>
        <taxon>Eukaryota</taxon>
        <taxon>Fungi</taxon>
        <taxon>Dikarya</taxon>
        <taxon>Basidiomycota</taxon>
        <taxon>Agaricomycotina</taxon>
        <taxon>Agaricomycetes</taxon>
        <taxon>Polyporales</taxon>
        <taxon>Gelatoporiaceae</taxon>
        <taxon>Gelatoporia</taxon>
    </lineage>
</organism>
<dbReference type="HOGENOM" id="CLU_1245209_0_0_1"/>
<gene>
    <name evidence="1" type="ORF">CERSUDRAFT_71632</name>
</gene>
<accession>M2RLN1</accession>
<dbReference type="SUPFAM" id="SSF52047">
    <property type="entry name" value="RNI-like"/>
    <property type="match status" value="1"/>
</dbReference>
<protein>
    <recommendedName>
        <fullName evidence="3">F-box domain-containing protein</fullName>
    </recommendedName>
</protein>
<keyword evidence="2" id="KW-1185">Reference proteome</keyword>
<evidence type="ECO:0000313" key="1">
    <source>
        <dbReference type="EMBL" id="EMD39771.1"/>
    </source>
</evidence>
<sequence>MGLRDIYGDNLSLGASKEPSDVVILPRLEKLDIFRCHAVALIIEIVVSGLTKPAIKYLDMWTIDCGYLLRKMQWLADITPSVRTLRLRLGADDASRMPFAAFASCSNLHTLDLSIRSRQLELAFAIELQVFSNMVAPNIRVLRLTHSAAVAPVYGVPSTAPSWQPLVTVLSMPKFALLEELMFMFRQPSEGFHSPKPFPRGFLKEINEAFPGFSSRNVLKLP</sequence>
<dbReference type="EMBL" id="KB445793">
    <property type="protein sequence ID" value="EMD39771.1"/>
    <property type="molecule type" value="Genomic_DNA"/>
</dbReference>
<dbReference type="Proteomes" id="UP000016930">
    <property type="component" value="Unassembled WGS sequence"/>
</dbReference>
<name>M2RLN1_CERS8</name>
<dbReference type="AlphaFoldDB" id="M2RLN1"/>
<reference evidence="1 2" key="1">
    <citation type="journal article" date="2012" name="Proc. Natl. Acad. Sci. U.S.A.">
        <title>Comparative genomics of Ceriporiopsis subvermispora and Phanerochaete chrysosporium provide insight into selective ligninolysis.</title>
        <authorList>
            <person name="Fernandez-Fueyo E."/>
            <person name="Ruiz-Duenas F.J."/>
            <person name="Ferreira P."/>
            <person name="Floudas D."/>
            <person name="Hibbett D.S."/>
            <person name="Canessa P."/>
            <person name="Larrondo L.F."/>
            <person name="James T.Y."/>
            <person name="Seelenfreund D."/>
            <person name="Lobos S."/>
            <person name="Polanco R."/>
            <person name="Tello M."/>
            <person name="Honda Y."/>
            <person name="Watanabe T."/>
            <person name="Watanabe T."/>
            <person name="Ryu J.S."/>
            <person name="Kubicek C.P."/>
            <person name="Schmoll M."/>
            <person name="Gaskell J."/>
            <person name="Hammel K.E."/>
            <person name="St John F.J."/>
            <person name="Vanden Wymelenberg A."/>
            <person name="Sabat G."/>
            <person name="Splinter BonDurant S."/>
            <person name="Syed K."/>
            <person name="Yadav J.S."/>
            <person name="Doddapaneni H."/>
            <person name="Subramanian V."/>
            <person name="Lavin J.L."/>
            <person name="Oguiza J.A."/>
            <person name="Perez G."/>
            <person name="Pisabarro A.G."/>
            <person name="Ramirez L."/>
            <person name="Santoyo F."/>
            <person name="Master E."/>
            <person name="Coutinho P.M."/>
            <person name="Henrissat B."/>
            <person name="Lombard V."/>
            <person name="Magnuson J.K."/>
            <person name="Kuees U."/>
            <person name="Hori C."/>
            <person name="Igarashi K."/>
            <person name="Samejima M."/>
            <person name="Held B.W."/>
            <person name="Barry K.W."/>
            <person name="LaButti K.M."/>
            <person name="Lapidus A."/>
            <person name="Lindquist E.A."/>
            <person name="Lucas S.M."/>
            <person name="Riley R."/>
            <person name="Salamov A.A."/>
            <person name="Hoffmeister D."/>
            <person name="Schwenk D."/>
            <person name="Hadar Y."/>
            <person name="Yarden O."/>
            <person name="de Vries R.P."/>
            <person name="Wiebenga A."/>
            <person name="Stenlid J."/>
            <person name="Eastwood D."/>
            <person name="Grigoriev I.V."/>
            <person name="Berka R.M."/>
            <person name="Blanchette R.A."/>
            <person name="Kersten P."/>
            <person name="Martinez A.T."/>
            <person name="Vicuna R."/>
            <person name="Cullen D."/>
        </authorList>
    </citation>
    <scope>NUCLEOTIDE SEQUENCE [LARGE SCALE GENOMIC DNA]</scope>
    <source>
        <strain evidence="1 2">B</strain>
    </source>
</reference>